<dbReference type="EMBL" id="AP025523">
    <property type="protein sequence ID" value="BDE04949.1"/>
    <property type="molecule type" value="Genomic_DNA"/>
</dbReference>
<protein>
    <submittedName>
        <fullName evidence="1">Uncharacterized protein</fullName>
    </submittedName>
</protein>
<keyword evidence="2" id="KW-1185">Reference proteome</keyword>
<sequence length="227" mass="24148">MLVFDLSHDRMAAVPFQAVADVQAALIFDEDRYRDAGHQIGLNDAEFNEFEGRVFDGKVTRTHLPLALDAMAGQHRGRVYAIKSVQVRPGEWSYLIALSDGKRVYVPVKCGNLSLVRRPAPAVVAHVPAHHRTPQFHPRVAAAHVVAPPAPKPPQAAPPAASAPVAFLPPVETAVAAPVAPVAAAAGHHSLFVPFFAWLAGSIGHTVGNNSQPPASCSTSDHLLEIC</sequence>
<dbReference type="RefSeq" id="WP_317996027.1">
    <property type="nucleotide sequence ID" value="NZ_AP025523.1"/>
</dbReference>
<gene>
    <name evidence="1" type="ORF">WPS_02250</name>
</gene>
<proteinExistence type="predicted"/>
<evidence type="ECO:0000313" key="2">
    <source>
        <dbReference type="Proteomes" id="UP001317532"/>
    </source>
</evidence>
<dbReference type="KEGG" id="vab:WPS_02250"/>
<dbReference type="Proteomes" id="UP001317532">
    <property type="component" value="Chromosome"/>
</dbReference>
<organism evidence="1 2">
    <name type="scientific">Vulcanimicrobium alpinum</name>
    <dbReference type="NCBI Taxonomy" id="3016050"/>
    <lineage>
        <taxon>Bacteria</taxon>
        <taxon>Bacillati</taxon>
        <taxon>Vulcanimicrobiota</taxon>
        <taxon>Vulcanimicrobiia</taxon>
        <taxon>Vulcanimicrobiales</taxon>
        <taxon>Vulcanimicrobiaceae</taxon>
        <taxon>Vulcanimicrobium</taxon>
    </lineage>
</organism>
<evidence type="ECO:0000313" key="1">
    <source>
        <dbReference type="EMBL" id="BDE04949.1"/>
    </source>
</evidence>
<dbReference type="AlphaFoldDB" id="A0AAN2C808"/>
<accession>A0AAN2C808</accession>
<name>A0AAN2C808_UNVUL</name>
<reference evidence="1 2" key="1">
    <citation type="journal article" date="2022" name="ISME Commun">
        <title>Vulcanimicrobium alpinus gen. nov. sp. nov., the first cultivated representative of the candidate phylum 'Eremiobacterota', is a metabolically versatile aerobic anoxygenic phototroph.</title>
        <authorList>
            <person name="Yabe S."/>
            <person name="Muto K."/>
            <person name="Abe K."/>
            <person name="Yokota A."/>
            <person name="Staudigel H."/>
            <person name="Tebo B.M."/>
        </authorList>
    </citation>
    <scope>NUCLEOTIDE SEQUENCE [LARGE SCALE GENOMIC DNA]</scope>
    <source>
        <strain evidence="1 2">WC8-2</strain>
    </source>
</reference>